<proteinExistence type="inferred from homology"/>
<evidence type="ECO:0000256" key="1">
    <source>
        <dbReference type="ARBA" id="ARBA00007169"/>
    </source>
</evidence>
<dbReference type="Pfam" id="PF00975">
    <property type="entry name" value="Thioesterase"/>
    <property type="match status" value="1"/>
</dbReference>
<reference evidence="4" key="1">
    <citation type="journal article" date="2019" name="Int. J. Syst. Evol. Microbiol.">
        <title>The Global Catalogue of Microorganisms (GCM) 10K type strain sequencing project: providing services to taxonomists for standard genome sequencing and annotation.</title>
        <authorList>
            <consortium name="The Broad Institute Genomics Platform"/>
            <consortium name="The Broad Institute Genome Sequencing Center for Infectious Disease"/>
            <person name="Wu L."/>
            <person name="Ma J."/>
        </authorList>
    </citation>
    <scope>NUCLEOTIDE SEQUENCE [LARGE SCALE GENOMIC DNA]</scope>
    <source>
        <strain evidence="4">JCM 9377</strain>
    </source>
</reference>
<evidence type="ECO:0000313" key="4">
    <source>
        <dbReference type="Proteomes" id="UP001501237"/>
    </source>
</evidence>
<dbReference type="Proteomes" id="UP001501237">
    <property type="component" value="Unassembled WGS sequence"/>
</dbReference>
<protein>
    <submittedName>
        <fullName evidence="3">Pyochelin biosynthesis editing thioesterase PchC</fullName>
    </submittedName>
</protein>
<feature type="domain" description="Thioesterase" evidence="2">
    <location>
        <begin position="21"/>
        <end position="243"/>
    </location>
</feature>
<dbReference type="InterPro" id="IPR012223">
    <property type="entry name" value="TEII"/>
</dbReference>
<comment type="similarity">
    <text evidence="1">Belongs to the thioesterase family.</text>
</comment>
<keyword evidence="4" id="KW-1185">Reference proteome</keyword>
<organism evidence="3 4">
    <name type="scientific">Actinocorallia longicatena</name>
    <dbReference type="NCBI Taxonomy" id="111803"/>
    <lineage>
        <taxon>Bacteria</taxon>
        <taxon>Bacillati</taxon>
        <taxon>Actinomycetota</taxon>
        <taxon>Actinomycetes</taxon>
        <taxon>Streptosporangiales</taxon>
        <taxon>Thermomonosporaceae</taxon>
        <taxon>Actinocorallia</taxon>
    </lineage>
</organism>
<accession>A0ABP6QCB2</accession>
<name>A0ABP6QCB2_9ACTN</name>
<dbReference type="RefSeq" id="WP_344831124.1">
    <property type="nucleotide sequence ID" value="NZ_BAAAUV010000010.1"/>
</dbReference>
<dbReference type="PANTHER" id="PTHR11487:SF0">
    <property type="entry name" value="S-ACYL FATTY ACID SYNTHASE THIOESTERASE, MEDIUM CHAIN"/>
    <property type="match status" value="1"/>
</dbReference>
<sequence>MNGESALWLRPYTAAPRARLRLVCFPHAGGAASAFRTWPRHLPGDVELLAACLPGRESRLGERPIDRMDVLVDRLAGAVRPLLDRPVVFFGHSMGASVAHELVLRLDDSPMAPIAGLFVSSRVPPHRLRPLEPGRLADDEALMAEVRRLGHDNMALYEDPEIRDLILPAIAADYRVVASYPPGPRAAVSVPVTAYGGDRDPEVGVEDVRAWSAATSGAFEHRVFEGGHFYLRAGEKALVEDIAGRLLTVGMV</sequence>
<dbReference type="EMBL" id="BAAAUV010000010">
    <property type="protein sequence ID" value="GAA3219183.1"/>
    <property type="molecule type" value="Genomic_DNA"/>
</dbReference>
<gene>
    <name evidence="3" type="primary">pchC_2</name>
    <name evidence="3" type="ORF">GCM10010468_43090</name>
</gene>
<dbReference type="InterPro" id="IPR001031">
    <property type="entry name" value="Thioesterase"/>
</dbReference>
<dbReference type="SUPFAM" id="SSF53474">
    <property type="entry name" value="alpha/beta-Hydrolases"/>
    <property type="match status" value="1"/>
</dbReference>
<dbReference type="Gene3D" id="3.40.50.1820">
    <property type="entry name" value="alpha/beta hydrolase"/>
    <property type="match status" value="1"/>
</dbReference>
<dbReference type="PANTHER" id="PTHR11487">
    <property type="entry name" value="THIOESTERASE"/>
    <property type="match status" value="1"/>
</dbReference>
<evidence type="ECO:0000259" key="2">
    <source>
        <dbReference type="Pfam" id="PF00975"/>
    </source>
</evidence>
<evidence type="ECO:0000313" key="3">
    <source>
        <dbReference type="EMBL" id="GAA3219183.1"/>
    </source>
</evidence>
<comment type="caution">
    <text evidence="3">The sequence shown here is derived from an EMBL/GenBank/DDBJ whole genome shotgun (WGS) entry which is preliminary data.</text>
</comment>
<dbReference type="InterPro" id="IPR029058">
    <property type="entry name" value="AB_hydrolase_fold"/>
</dbReference>